<dbReference type="GO" id="GO:0046872">
    <property type="term" value="F:metal ion binding"/>
    <property type="evidence" value="ECO:0007669"/>
    <property type="project" value="UniProtKB-KW"/>
</dbReference>
<comment type="similarity">
    <text evidence="5">Belongs to the creatininase superfamily.</text>
</comment>
<dbReference type="PANTHER" id="PTHR35005:SF1">
    <property type="entry name" value="2-AMINO-5-FORMYLAMINO-6-RIBOSYLAMINOPYRIMIDIN-4(3H)-ONE 5'-MONOPHOSPHATE DEFORMYLASE"/>
    <property type="match status" value="1"/>
</dbReference>
<dbReference type="GO" id="GO:0016811">
    <property type="term" value="F:hydrolase activity, acting on carbon-nitrogen (but not peptide) bonds, in linear amides"/>
    <property type="evidence" value="ECO:0007669"/>
    <property type="project" value="TreeGrafter"/>
</dbReference>
<dbReference type="InterPro" id="IPR024087">
    <property type="entry name" value="Creatininase-like_sf"/>
</dbReference>
<evidence type="ECO:0000256" key="4">
    <source>
        <dbReference type="ARBA" id="ARBA00022833"/>
    </source>
</evidence>
<dbReference type="EMBL" id="CP014672">
    <property type="protein sequence ID" value="ANW98425.1"/>
    <property type="molecule type" value="Genomic_DNA"/>
</dbReference>
<comment type="cofactor">
    <cofactor evidence="1">
        <name>Zn(2+)</name>
        <dbReference type="ChEBI" id="CHEBI:29105"/>
    </cofactor>
</comment>
<evidence type="ECO:0000313" key="6">
    <source>
        <dbReference type="EMBL" id="ANW98425.1"/>
    </source>
</evidence>
<evidence type="ECO:0000313" key="7">
    <source>
        <dbReference type="Proteomes" id="UP000092971"/>
    </source>
</evidence>
<dbReference type="NCBIfam" id="NF041098">
    <property type="entry name" value="diketo_inos_hlase_IolN"/>
    <property type="match status" value="1"/>
</dbReference>
<dbReference type="Gene3D" id="3.40.50.10310">
    <property type="entry name" value="Creatininase"/>
    <property type="match status" value="1"/>
</dbReference>
<keyword evidence="4" id="KW-0862">Zinc</keyword>
<dbReference type="Proteomes" id="UP000092971">
    <property type="component" value="Chromosome"/>
</dbReference>
<proteinExistence type="inferred from homology"/>
<accession>A0A1B1YCE1</accession>
<dbReference type="Pfam" id="PF02633">
    <property type="entry name" value="Creatininase"/>
    <property type="match status" value="1"/>
</dbReference>
<sequence>MAEKDKKWLLTDNPAIIFEDNEVGRLKKQIWDASKEEIEKILEEYGIPSESELGKPGCYIQNTPRYKVIEKRRKNDIVLVPIGCTENHGLHANSGLDTFMVTQILEGVRRYTAKKGYEVSLAFPPLNYGGHPYHHLGMPGTIVMPEEVVKETLIYTMLGLWNDGFRKIIMVNNHGHLWMLESAIQEFMKRYHLPGIFRVLDWHRAVREFFYPVDREDSMETHFVHADEAETSVALLLFKDMVDMSVVQDAEPKSFLPDGHFDKSVDPFRRPHRWSEGEGHAAIERAATPQGVVGKPSLASPEKAKRPIAAILKYLTLVIDQILEAFPPGTVPPVEETTLRTAKEMEPFLKEPLSEGWKSVYELPAMGVFTKL</sequence>
<evidence type="ECO:0000256" key="2">
    <source>
        <dbReference type="ARBA" id="ARBA00022723"/>
    </source>
</evidence>
<evidence type="ECO:0000256" key="1">
    <source>
        <dbReference type="ARBA" id="ARBA00001947"/>
    </source>
</evidence>
<dbReference type="GO" id="GO:0009231">
    <property type="term" value="P:riboflavin biosynthetic process"/>
    <property type="evidence" value="ECO:0007669"/>
    <property type="project" value="TreeGrafter"/>
</dbReference>
<organism evidence="6 7">
    <name type="scientific">Thermoclostridium stercorarium subsp. thermolacticum DSM 2910</name>
    <dbReference type="NCBI Taxonomy" id="1121336"/>
    <lineage>
        <taxon>Bacteria</taxon>
        <taxon>Bacillati</taxon>
        <taxon>Bacillota</taxon>
        <taxon>Clostridia</taxon>
        <taxon>Eubacteriales</taxon>
        <taxon>Oscillospiraceae</taxon>
        <taxon>Thermoclostridium</taxon>
    </lineage>
</organism>
<name>A0A1B1YCE1_THEST</name>
<evidence type="ECO:0000256" key="5">
    <source>
        <dbReference type="ARBA" id="ARBA00024029"/>
    </source>
</evidence>
<dbReference type="OrthoDB" id="9801445at2"/>
<keyword evidence="3 6" id="KW-0378">Hydrolase</keyword>
<protein>
    <submittedName>
        <fullName evidence="6">Creatinine amidohydrolase</fullName>
    </submittedName>
</protein>
<dbReference type="AlphaFoldDB" id="A0A1B1YCE1"/>
<keyword evidence="2" id="KW-0479">Metal-binding</keyword>
<dbReference type="SUPFAM" id="SSF102215">
    <property type="entry name" value="Creatininase"/>
    <property type="match status" value="1"/>
</dbReference>
<reference evidence="6 7" key="1">
    <citation type="submission" date="2016-02" db="EMBL/GenBank/DDBJ databases">
        <title>Comparison of Clostridium stercorarium subspecies using comparative genomics and transcriptomics.</title>
        <authorList>
            <person name="Schellenberg J."/>
            <person name="Thallinger G."/>
            <person name="Levin D.B."/>
            <person name="Zhang X."/>
            <person name="Alvare G."/>
            <person name="Fristensky B."/>
            <person name="Sparling R."/>
        </authorList>
    </citation>
    <scope>NUCLEOTIDE SEQUENCE [LARGE SCALE GENOMIC DNA]</scope>
    <source>
        <strain evidence="6 7">DSM 2910</strain>
    </source>
</reference>
<dbReference type="RefSeq" id="WP_015358720.1">
    <property type="nucleotide sequence ID" value="NZ_CP014672.1"/>
</dbReference>
<dbReference type="InterPro" id="IPR049842">
    <property type="entry name" value="Diketo_inos_hlase_IolN"/>
</dbReference>
<evidence type="ECO:0000256" key="3">
    <source>
        <dbReference type="ARBA" id="ARBA00022801"/>
    </source>
</evidence>
<gene>
    <name evidence="6" type="ORF">CSTERTH_04890</name>
</gene>
<dbReference type="PANTHER" id="PTHR35005">
    <property type="entry name" value="3-DEHYDRO-SCYLLO-INOSOSE HYDROLASE"/>
    <property type="match status" value="1"/>
</dbReference>
<dbReference type="InterPro" id="IPR003785">
    <property type="entry name" value="Creatininase/forma_Hydrolase"/>
</dbReference>